<accession>A0A9P6HDR5</accession>
<dbReference type="Proteomes" id="UP000736335">
    <property type="component" value="Unassembled WGS sequence"/>
</dbReference>
<protein>
    <submittedName>
        <fullName evidence="1">Uncharacterized protein</fullName>
    </submittedName>
</protein>
<reference evidence="1" key="1">
    <citation type="journal article" date="2020" name="Nat. Commun.">
        <title>Large-scale genome sequencing of mycorrhizal fungi provides insights into the early evolution of symbiotic traits.</title>
        <authorList>
            <person name="Miyauchi S."/>
            <person name="Kiss E."/>
            <person name="Kuo A."/>
            <person name="Drula E."/>
            <person name="Kohler A."/>
            <person name="Sanchez-Garcia M."/>
            <person name="Morin E."/>
            <person name="Andreopoulos B."/>
            <person name="Barry K.W."/>
            <person name="Bonito G."/>
            <person name="Buee M."/>
            <person name="Carver A."/>
            <person name="Chen C."/>
            <person name="Cichocki N."/>
            <person name="Clum A."/>
            <person name="Culley D."/>
            <person name="Crous P.W."/>
            <person name="Fauchery L."/>
            <person name="Girlanda M."/>
            <person name="Hayes R.D."/>
            <person name="Keri Z."/>
            <person name="LaButti K."/>
            <person name="Lipzen A."/>
            <person name="Lombard V."/>
            <person name="Magnuson J."/>
            <person name="Maillard F."/>
            <person name="Murat C."/>
            <person name="Nolan M."/>
            <person name="Ohm R.A."/>
            <person name="Pangilinan J."/>
            <person name="Pereira M.F."/>
            <person name="Perotto S."/>
            <person name="Peter M."/>
            <person name="Pfister S."/>
            <person name="Riley R."/>
            <person name="Sitrit Y."/>
            <person name="Stielow J.B."/>
            <person name="Szollosi G."/>
            <person name="Zifcakova L."/>
            <person name="Stursova M."/>
            <person name="Spatafora J.W."/>
            <person name="Tedersoo L."/>
            <person name="Vaario L.M."/>
            <person name="Yamada A."/>
            <person name="Yan M."/>
            <person name="Wang P."/>
            <person name="Xu J."/>
            <person name="Bruns T."/>
            <person name="Baldrian P."/>
            <person name="Vilgalys R."/>
            <person name="Dunand C."/>
            <person name="Henrissat B."/>
            <person name="Grigoriev I.V."/>
            <person name="Hibbett D."/>
            <person name="Nagy L.G."/>
            <person name="Martin F.M."/>
        </authorList>
    </citation>
    <scope>NUCLEOTIDE SEQUENCE</scope>
    <source>
        <strain evidence="1">UH-Tt-Lm1</strain>
    </source>
</reference>
<dbReference type="AlphaFoldDB" id="A0A9P6HDR5"/>
<evidence type="ECO:0000313" key="1">
    <source>
        <dbReference type="EMBL" id="KAF9783133.1"/>
    </source>
</evidence>
<keyword evidence="2" id="KW-1185">Reference proteome</keyword>
<gene>
    <name evidence="1" type="ORF">BJ322DRAFT_1069037</name>
</gene>
<name>A0A9P6HDR5_9AGAM</name>
<sequence length="151" mass="17102">MHTKIQPTGTAVSIGIDTCIKISLGNNHEMKAFYVPEFNSNAFRVNSSGDDPSVAVNQLIKAAAGAQSFSQSLWEWCLERQRARAFRQLSALGISQEIVSAEWPNSERQHFDQAILMGVRDWSNQYWNENVFPRLLPFSGQLNRRSKSRNT</sequence>
<organism evidence="1 2">
    <name type="scientific">Thelephora terrestris</name>
    <dbReference type="NCBI Taxonomy" id="56493"/>
    <lineage>
        <taxon>Eukaryota</taxon>
        <taxon>Fungi</taxon>
        <taxon>Dikarya</taxon>
        <taxon>Basidiomycota</taxon>
        <taxon>Agaricomycotina</taxon>
        <taxon>Agaricomycetes</taxon>
        <taxon>Thelephorales</taxon>
        <taxon>Thelephoraceae</taxon>
        <taxon>Thelephora</taxon>
    </lineage>
</organism>
<comment type="caution">
    <text evidence="1">The sequence shown here is derived from an EMBL/GenBank/DDBJ whole genome shotgun (WGS) entry which is preliminary data.</text>
</comment>
<dbReference type="EMBL" id="WIUZ02000010">
    <property type="protein sequence ID" value="KAF9783133.1"/>
    <property type="molecule type" value="Genomic_DNA"/>
</dbReference>
<proteinExistence type="predicted"/>
<reference evidence="1" key="2">
    <citation type="submission" date="2020-11" db="EMBL/GenBank/DDBJ databases">
        <authorList>
            <consortium name="DOE Joint Genome Institute"/>
            <person name="Kuo A."/>
            <person name="Miyauchi S."/>
            <person name="Kiss E."/>
            <person name="Drula E."/>
            <person name="Kohler A."/>
            <person name="Sanchez-Garcia M."/>
            <person name="Andreopoulos B."/>
            <person name="Barry K.W."/>
            <person name="Bonito G."/>
            <person name="Buee M."/>
            <person name="Carver A."/>
            <person name="Chen C."/>
            <person name="Cichocki N."/>
            <person name="Clum A."/>
            <person name="Culley D."/>
            <person name="Crous P.W."/>
            <person name="Fauchery L."/>
            <person name="Girlanda M."/>
            <person name="Hayes R."/>
            <person name="Keri Z."/>
            <person name="Labutti K."/>
            <person name="Lipzen A."/>
            <person name="Lombard V."/>
            <person name="Magnuson J."/>
            <person name="Maillard F."/>
            <person name="Morin E."/>
            <person name="Murat C."/>
            <person name="Nolan M."/>
            <person name="Ohm R."/>
            <person name="Pangilinan J."/>
            <person name="Pereira M."/>
            <person name="Perotto S."/>
            <person name="Peter M."/>
            <person name="Riley R."/>
            <person name="Sitrit Y."/>
            <person name="Stielow B."/>
            <person name="Szollosi G."/>
            <person name="Zifcakova L."/>
            <person name="Stursova M."/>
            <person name="Spatafora J.W."/>
            <person name="Tedersoo L."/>
            <person name="Vaario L.-M."/>
            <person name="Yamada A."/>
            <person name="Yan M."/>
            <person name="Wang P."/>
            <person name="Xu J."/>
            <person name="Bruns T."/>
            <person name="Baldrian P."/>
            <person name="Vilgalys R."/>
            <person name="Henrissat B."/>
            <person name="Grigoriev I.V."/>
            <person name="Hibbett D."/>
            <person name="Nagy L.G."/>
            <person name="Martin F.M."/>
        </authorList>
    </citation>
    <scope>NUCLEOTIDE SEQUENCE</scope>
    <source>
        <strain evidence="1">UH-Tt-Lm1</strain>
    </source>
</reference>
<evidence type="ECO:0000313" key="2">
    <source>
        <dbReference type="Proteomes" id="UP000736335"/>
    </source>
</evidence>